<organism evidence="2 3">
    <name type="scientific">Spinacia oleracea</name>
    <name type="common">Spinach</name>
    <dbReference type="NCBI Taxonomy" id="3562"/>
    <lineage>
        <taxon>Eukaryota</taxon>
        <taxon>Viridiplantae</taxon>
        <taxon>Streptophyta</taxon>
        <taxon>Embryophyta</taxon>
        <taxon>Tracheophyta</taxon>
        <taxon>Spermatophyta</taxon>
        <taxon>Magnoliopsida</taxon>
        <taxon>eudicotyledons</taxon>
        <taxon>Gunneridae</taxon>
        <taxon>Pentapetalae</taxon>
        <taxon>Caryophyllales</taxon>
        <taxon>Chenopodiaceae</taxon>
        <taxon>Chenopodioideae</taxon>
        <taxon>Anserineae</taxon>
        <taxon>Spinacia</taxon>
    </lineage>
</organism>
<sequence>METQPPNISKMDSTKNPYFHSLKNVSLLLLLLLIAGVISLSFLSSTSSKSLFTSKLLQCPSVSHQNENETTTLHQDELEEALEKASMKNNKTVIIAVINRAYVEGEVMPNMLDLFLEGFWAGEGTRELVKHLMIVAVDQTAYERCVYRGLHCYRLETDGLDFMGEKVFMSADFINMMWRRTLFLTHILQKGYNFIFTDTDVIWLRNPFKVLTTNETGDFDIQFSTDIYNDNAFSTRNLINTGFYFVKSNNKTIRLFEKWYGLKENSTGLKEQDVLQRMIWQDVLTNMGIKSRFLDTRFFSGFCQLSRDIPSVITVHANCCRFISAKVADLGRVLHDWAWFKVAPTNVTSSLQWSPHIECIKSWHKNG</sequence>
<evidence type="ECO:0000313" key="3">
    <source>
        <dbReference type="RefSeq" id="XP_021867550.2"/>
    </source>
</evidence>
<proteinExistence type="predicted"/>
<dbReference type="KEGG" id="soe:110806214"/>
<dbReference type="PANTHER" id="PTHR46038">
    <property type="entry name" value="EXPRESSED PROTEIN-RELATED"/>
    <property type="match status" value="1"/>
</dbReference>
<dbReference type="GeneID" id="110806214"/>
<evidence type="ECO:0000259" key="1">
    <source>
        <dbReference type="Pfam" id="PF03407"/>
    </source>
</evidence>
<dbReference type="InterPro" id="IPR005069">
    <property type="entry name" value="Nucl-diP-sugar_transferase"/>
</dbReference>
<dbReference type="Proteomes" id="UP000813463">
    <property type="component" value="Chromosome 2"/>
</dbReference>
<keyword evidence="2" id="KW-1185">Reference proteome</keyword>
<accession>A0A9R0KDD2</accession>
<reference evidence="3" key="2">
    <citation type="submission" date="2025-08" db="UniProtKB">
        <authorList>
            <consortium name="RefSeq"/>
        </authorList>
    </citation>
    <scope>IDENTIFICATION</scope>
    <source>
        <tissue evidence="3">Leaf</tissue>
    </source>
</reference>
<name>A0A9R0KDD2_SPIOL</name>
<dbReference type="Pfam" id="PF03407">
    <property type="entry name" value="Nucleotid_trans"/>
    <property type="match status" value="1"/>
</dbReference>
<gene>
    <name evidence="3" type="primary">LOC110806214</name>
</gene>
<reference evidence="2" key="1">
    <citation type="journal article" date="2021" name="Nat. Commun.">
        <title>Genomic analyses provide insights into spinach domestication and the genetic basis of agronomic traits.</title>
        <authorList>
            <person name="Cai X."/>
            <person name="Sun X."/>
            <person name="Xu C."/>
            <person name="Sun H."/>
            <person name="Wang X."/>
            <person name="Ge C."/>
            <person name="Zhang Z."/>
            <person name="Wang Q."/>
            <person name="Fei Z."/>
            <person name="Jiao C."/>
            <person name="Wang Q."/>
        </authorList>
    </citation>
    <scope>NUCLEOTIDE SEQUENCE [LARGE SCALE GENOMIC DNA]</scope>
    <source>
        <strain evidence="2">cv. Varoflay</strain>
    </source>
</reference>
<protein>
    <submittedName>
        <fullName evidence="3">Uncharacterized protein At1g28695-like</fullName>
    </submittedName>
</protein>
<dbReference type="PANTHER" id="PTHR46038:SF12">
    <property type="entry name" value="OS03G0731800 PROTEIN"/>
    <property type="match status" value="1"/>
</dbReference>
<feature type="domain" description="Nucleotide-diphospho-sugar transferase" evidence="1">
    <location>
        <begin position="128"/>
        <end position="330"/>
    </location>
</feature>
<evidence type="ECO:0000313" key="2">
    <source>
        <dbReference type="Proteomes" id="UP000813463"/>
    </source>
</evidence>
<dbReference type="AlphaFoldDB" id="A0A9R0KDD2"/>
<dbReference type="InterPro" id="IPR044821">
    <property type="entry name" value="At1g28695/At4g15970-like"/>
</dbReference>
<dbReference type="RefSeq" id="XP_021867550.2">
    <property type="nucleotide sequence ID" value="XM_022011858.2"/>
</dbReference>